<sequence length="301" mass="32891">MSAGTGTGCPALNTYLPFAIADISGALFVGAFITLSTICIILLSLKTGGTSKQRRLLQLYIVTLIIAVIGFFISDFVLTNVSTIFNPHTEEDGLLLVRKLVIPVDVFQTIVIFMTDGLLVWRCYMVREALMGQSSESFWGKISCGIPACLWFMSVVTGVITCTRLEQALPTAILFIFNALTNICGTAFITIHLLRHRQMARICFGDEAPTDRKYHNIVGILLESAAINVPVAICAVVGSIITMTQNLTPINWQIVYSISVPSQAFATVLVILQVALGRVIGQRAHEDPEAQRHVSNREEAT</sequence>
<gene>
    <name evidence="2" type="ORF">P691DRAFT_760314</name>
</gene>
<comment type="caution">
    <text evidence="2">The sequence shown here is derived from an EMBL/GenBank/DDBJ whole genome shotgun (WGS) entry which is preliminary data.</text>
</comment>
<feature type="transmembrane region" description="Helical" evidence="1">
    <location>
        <begin position="100"/>
        <end position="121"/>
    </location>
</feature>
<dbReference type="Proteomes" id="UP000807342">
    <property type="component" value="Unassembled WGS sequence"/>
</dbReference>
<evidence type="ECO:0000256" key="1">
    <source>
        <dbReference type="SAM" id="Phobius"/>
    </source>
</evidence>
<accession>A0A9P6C3Q7</accession>
<keyword evidence="1" id="KW-0812">Transmembrane</keyword>
<name>A0A9P6C3Q7_9AGAR</name>
<reference evidence="2" key="1">
    <citation type="submission" date="2020-11" db="EMBL/GenBank/DDBJ databases">
        <authorList>
            <consortium name="DOE Joint Genome Institute"/>
            <person name="Ahrendt S."/>
            <person name="Riley R."/>
            <person name="Andreopoulos W."/>
            <person name="Labutti K."/>
            <person name="Pangilinan J."/>
            <person name="Ruiz-Duenas F.J."/>
            <person name="Barrasa J.M."/>
            <person name="Sanchez-Garcia M."/>
            <person name="Camarero S."/>
            <person name="Miyauchi S."/>
            <person name="Serrano A."/>
            <person name="Linde D."/>
            <person name="Babiker R."/>
            <person name="Drula E."/>
            <person name="Ayuso-Fernandez I."/>
            <person name="Pacheco R."/>
            <person name="Padilla G."/>
            <person name="Ferreira P."/>
            <person name="Barriuso J."/>
            <person name="Kellner H."/>
            <person name="Castanera R."/>
            <person name="Alfaro M."/>
            <person name="Ramirez L."/>
            <person name="Pisabarro A.G."/>
            <person name="Kuo A."/>
            <person name="Tritt A."/>
            <person name="Lipzen A."/>
            <person name="He G."/>
            <person name="Yan M."/>
            <person name="Ng V."/>
            <person name="Cullen D."/>
            <person name="Martin F."/>
            <person name="Rosso M.-N."/>
            <person name="Henrissat B."/>
            <person name="Hibbett D."/>
            <person name="Martinez A.T."/>
            <person name="Grigoriev I.V."/>
        </authorList>
    </citation>
    <scope>NUCLEOTIDE SEQUENCE</scope>
    <source>
        <strain evidence="2">MF-IS2</strain>
    </source>
</reference>
<dbReference type="EMBL" id="MU151178">
    <property type="protein sequence ID" value="KAF9447970.1"/>
    <property type="molecule type" value="Genomic_DNA"/>
</dbReference>
<feature type="transmembrane region" description="Helical" evidence="1">
    <location>
        <begin position="214"/>
        <end position="242"/>
    </location>
</feature>
<dbReference type="OrthoDB" id="3045811at2759"/>
<feature type="transmembrane region" description="Helical" evidence="1">
    <location>
        <begin position="254"/>
        <end position="276"/>
    </location>
</feature>
<organism evidence="2 3">
    <name type="scientific">Macrolepiota fuliginosa MF-IS2</name>
    <dbReference type="NCBI Taxonomy" id="1400762"/>
    <lineage>
        <taxon>Eukaryota</taxon>
        <taxon>Fungi</taxon>
        <taxon>Dikarya</taxon>
        <taxon>Basidiomycota</taxon>
        <taxon>Agaricomycotina</taxon>
        <taxon>Agaricomycetes</taxon>
        <taxon>Agaricomycetidae</taxon>
        <taxon>Agaricales</taxon>
        <taxon>Agaricineae</taxon>
        <taxon>Agaricaceae</taxon>
        <taxon>Macrolepiota</taxon>
    </lineage>
</organism>
<feature type="transmembrane region" description="Helical" evidence="1">
    <location>
        <begin position="57"/>
        <end position="80"/>
    </location>
</feature>
<feature type="transmembrane region" description="Helical" evidence="1">
    <location>
        <begin position="23"/>
        <end position="45"/>
    </location>
</feature>
<dbReference type="AlphaFoldDB" id="A0A9P6C3Q7"/>
<feature type="transmembrane region" description="Helical" evidence="1">
    <location>
        <begin position="142"/>
        <end position="160"/>
    </location>
</feature>
<proteinExistence type="predicted"/>
<keyword evidence="1" id="KW-0472">Membrane</keyword>
<protein>
    <submittedName>
        <fullName evidence="2">Uncharacterized protein</fullName>
    </submittedName>
</protein>
<keyword evidence="1" id="KW-1133">Transmembrane helix</keyword>
<evidence type="ECO:0000313" key="2">
    <source>
        <dbReference type="EMBL" id="KAF9447970.1"/>
    </source>
</evidence>
<evidence type="ECO:0000313" key="3">
    <source>
        <dbReference type="Proteomes" id="UP000807342"/>
    </source>
</evidence>
<keyword evidence="3" id="KW-1185">Reference proteome</keyword>
<feature type="transmembrane region" description="Helical" evidence="1">
    <location>
        <begin position="172"/>
        <end position="194"/>
    </location>
</feature>